<organism evidence="12 13">
    <name type="scientific">Haloquadratum walsbyi J07HQW2</name>
    <dbReference type="NCBI Taxonomy" id="1238425"/>
    <lineage>
        <taxon>Archaea</taxon>
        <taxon>Methanobacteriati</taxon>
        <taxon>Methanobacteriota</taxon>
        <taxon>Stenosarchaea group</taxon>
        <taxon>Halobacteria</taxon>
        <taxon>Halobacteriales</taxon>
        <taxon>Haloferacaceae</taxon>
        <taxon>Haloquadratum</taxon>
    </lineage>
</organism>
<dbReference type="AlphaFoldDB" id="U1NHV0"/>
<dbReference type="EMBL" id="KE356561">
    <property type="protein sequence ID" value="ERG96760.1"/>
    <property type="molecule type" value="Genomic_DNA"/>
</dbReference>
<comment type="similarity">
    <text evidence="9 10">Belongs to the class-II aminoacyl-tRNA synthetase family. ProS type 3 subfamily.</text>
</comment>
<dbReference type="CDD" id="cd00778">
    <property type="entry name" value="ProRS_core_arch_euk"/>
    <property type="match status" value="1"/>
</dbReference>
<dbReference type="FunFam" id="3.40.50.800:FF:000005">
    <property type="entry name" value="bifunctional glutamate/proline--tRNA ligase"/>
    <property type="match status" value="1"/>
</dbReference>
<evidence type="ECO:0000259" key="11">
    <source>
        <dbReference type="PROSITE" id="PS50862"/>
    </source>
</evidence>
<dbReference type="InterPro" id="IPR017449">
    <property type="entry name" value="Pro-tRNA_synth_II"/>
</dbReference>
<dbReference type="InterPro" id="IPR016061">
    <property type="entry name" value="Pro-tRNA_ligase_II_C"/>
</dbReference>
<dbReference type="SMART" id="SM00946">
    <property type="entry name" value="ProRS-C_1"/>
    <property type="match status" value="1"/>
</dbReference>
<evidence type="ECO:0000256" key="1">
    <source>
        <dbReference type="ARBA" id="ARBA00004496"/>
    </source>
</evidence>
<dbReference type="STRING" id="1238425.J07HQW2_03244"/>
<dbReference type="SUPFAM" id="SSF52954">
    <property type="entry name" value="Class II aaRS ABD-related"/>
    <property type="match status" value="1"/>
</dbReference>
<comment type="subcellular location">
    <subcellularLocation>
        <location evidence="1 10">Cytoplasm</location>
    </subcellularLocation>
</comment>
<evidence type="ECO:0000256" key="7">
    <source>
        <dbReference type="ARBA" id="ARBA00023146"/>
    </source>
</evidence>
<evidence type="ECO:0000256" key="8">
    <source>
        <dbReference type="ARBA" id="ARBA00047671"/>
    </source>
</evidence>
<dbReference type="GO" id="GO:0005737">
    <property type="term" value="C:cytoplasm"/>
    <property type="evidence" value="ECO:0007669"/>
    <property type="project" value="UniProtKB-SubCell"/>
</dbReference>
<dbReference type="Gene3D" id="3.30.930.10">
    <property type="entry name" value="Bira Bifunctional Protein, Domain 2"/>
    <property type="match status" value="1"/>
</dbReference>
<dbReference type="Pfam" id="PF09180">
    <property type="entry name" value="ProRS-C_1"/>
    <property type="match status" value="1"/>
</dbReference>
<evidence type="ECO:0000256" key="6">
    <source>
        <dbReference type="ARBA" id="ARBA00022917"/>
    </source>
</evidence>
<evidence type="ECO:0000256" key="4">
    <source>
        <dbReference type="ARBA" id="ARBA00022741"/>
    </source>
</evidence>
<dbReference type="Gene3D" id="3.40.50.800">
    <property type="entry name" value="Anticodon-binding domain"/>
    <property type="match status" value="1"/>
</dbReference>
<dbReference type="NCBIfam" id="TIGR00408">
    <property type="entry name" value="proS_fam_I"/>
    <property type="match status" value="1"/>
</dbReference>
<keyword evidence="4 10" id="KW-0547">Nucleotide-binding</keyword>
<dbReference type="InterPro" id="IPR036621">
    <property type="entry name" value="Anticodon-bd_dom_sf"/>
</dbReference>
<dbReference type="InterPro" id="IPR033721">
    <property type="entry name" value="ProRS_core_arch_euk"/>
</dbReference>
<keyword evidence="3 10" id="KW-0436">Ligase</keyword>
<dbReference type="HOGENOM" id="CLU_001882_4_2_2"/>
<dbReference type="PANTHER" id="PTHR43382">
    <property type="entry name" value="PROLYL-TRNA SYNTHETASE"/>
    <property type="match status" value="1"/>
</dbReference>
<dbReference type="InterPro" id="IPR004154">
    <property type="entry name" value="Anticodon-bd"/>
</dbReference>
<dbReference type="PANTHER" id="PTHR43382:SF2">
    <property type="entry name" value="BIFUNCTIONAL GLUTAMATE_PROLINE--TRNA LIGASE"/>
    <property type="match status" value="1"/>
</dbReference>
<proteinExistence type="inferred from homology"/>
<dbReference type="Gene3D" id="3.30.110.30">
    <property type="entry name" value="C-terminal domain of ProRS"/>
    <property type="match status" value="1"/>
</dbReference>
<dbReference type="InterPro" id="IPR045864">
    <property type="entry name" value="aa-tRNA-synth_II/BPL/LPL"/>
</dbReference>
<keyword evidence="7 10" id="KW-0030">Aminoacyl-tRNA synthetase</keyword>
<keyword evidence="2 10" id="KW-0963">Cytoplasm</keyword>
<feature type="domain" description="Aminoacyl-transfer RNA synthetases class-II family profile" evidence="11">
    <location>
        <begin position="19"/>
        <end position="288"/>
    </location>
</feature>
<evidence type="ECO:0000256" key="3">
    <source>
        <dbReference type="ARBA" id="ARBA00022598"/>
    </source>
</evidence>
<dbReference type="PROSITE" id="PS50862">
    <property type="entry name" value="AA_TRNA_LIGASE_II"/>
    <property type="match status" value="1"/>
</dbReference>
<dbReference type="SUPFAM" id="SSF55681">
    <property type="entry name" value="Class II aaRS and biotin synthetases"/>
    <property type="match status" value="1"/>
</dbReference>
<dbReference type="Proteomes" id="UP000030710">
    <property type="component" value="Unassembled WGS sequence"/>
</dbReference>
<dbReference type="GO" id="GO:0005524">
    <property type="term" value="F:ATP binding"/>
    <property type="evidence" value="ECO:0007669"/>
    <property type="project" value="UniProtKB-UniRule"/>
</dbReference>
<dbReference type="InterPro" id="IPR004499">
    <property type="entry name" value="Pro-tRNA-ligase_IIa_arc-type"/>
</dbReference>
<sequence>MSEDQDLGITQSKTHNTGEWYAEVVQKAELANYGPDGMSGFIITRPRAYELWERVQSYLDTRFKQTGVQNAYFPLFIPEGYLEREKEIVEGFDPEVAWVEQAGRNELEERLAVRPTSESIIAPYLSQWIRSYRDLPMRVNQWTSVVRWEATETKPFFRTKEFLWQEGHTAHETRADAWTETMCRLDQYESTYEDLLAIPVLRGAKPEHDKFPGADTTTTVEALMPDGKSVQGATSHYLGTGFADAFDITYTDTNETSQVAHTTSWGLSWRALGALIMTHSDDQGLVLPPTIAPEQVVIVPIWQTETKETVIEYAEDIADELDDADIRVEIDDRDEQNPGFKFNEWELKGVPLRAEIGPNEAAEGTVTLVHRPDGESITVEQSRIVEAVQEQFDSIYAKLYTNAEETLKSNIRTAETRSELLGTIGQHGGYVKTPWCGNESCETAIKDEIAAEIVMVPLSNDVTDEQDSIDAHTTAGSDDTTVGLDGGSLDLTDSTCVVCDNPALETAYFAKSY</sequence>
<dbReference type="InterPro" id="IPR006195">
    <property type="entry name" value="aa-tRNA-synth_II"/>
</dbReference>
<evidence type="ECO:0000256" key="5">
    <source>
        <dbReference type="ARBA" id="ARBA00022840"/>
    </source>
</evidence>
<dbReference type="PRINTS" id="PR01046">
    <property type="entry name" value="TRNASYNTHPRO"/>
</dbReference>
<keyword evidence="5 10" id="KW-0067">ATP-binding</keyword>
<comment type="subunit">
    <text evidence="10">Homodimer.</text>
</comment>
<dbReference type="CDD" id="cd00862">
    <property type="entry name" value="ProRS_anticodon_zinc"/>
    <property type="match status" value="1"/>
</dbReference>
<evidence type="ECO:0000256" key="9">
    <source>
        <dbReference type="ARBA" id="ARBA00060806"/>
    </source>
</evidence>
<dbReference type="Pfam" id="PF00587">
    <property type="entry name" value="tRNA-synt_2b"/>
    <property type="match status" value="1"/>
</dbReference>
<comment type="domain">
    <text evidence="10">Consists of three domains: the N-terminal catalytic domain, the anticodon-binding domain and the C-terminal extension.</text>
</comment>
<dbReference type="eggNOG" id="arCOG00402">
    <property type="taxonomic scope" value="Archaea"/>
</dbReference>
<dbReference type="Pfam" id="PF03129">
    <property type="entry name" value="HGTP_anticodon"/>
    <property type="match status" value="1"/>
</dbReference>
<dbReference type="InterPro" id="IPR002316">
    <property type="entry name" value="Pro-tRNA-ligase_IIa"/>
</dbReference>
<evidence type="ECO:0000313" key="12">
    <source>
        <dbReference type="EMBL" id="ERG96760.1"/>
    </source>
</evidence>
<dbReference type="InterPro" id="IPR002314">
    <property type="entry name" value="aa-tRNA-synt_IIb"/>
</dbReference>
<dbReference type="HAMAP" id="MF_01571">
    <property type="entry name" value="Pro_tRNA_synth_type3"/>
    <property type="match status" value="1"/>
</dbReference>
<keyword evidence="6 10" id="KW-0648">Protein biosynthesis</keyword>
<dbReference type="FunFam" id="3.30.930.10:FF:000037">
    <property type="entry name" value="Proline--tRNA ligase"/>
    <property type="match status" value="1"/>
</dbReference>
<dbReference type="GO" id="GO:0006433">
    <property type="term" value="P:prolyl-tRNA aminoacylation"/>
    <property type="evidence" value="ECO:0007669"/>
    <property type="project" value="UniProtKB-UniRule"/>
</dbReference>
<dbReference type="EC" id="6.1.1.15" evidence="10"/>
<accession>U1NHV0</accession>
<evidence type="ECO:0000256" key="10">
    <source>
        <dbReference type="HAMAP-Rule" id="MF_01571"/>
    </source>
</evidence>
<dbReference type="RefSeq" id="WP_021056223.1">
    <property type="nucleotide sequence ID" value="NZ_KE356561.1"/>
</dbReference>
<evidence type="ECO:0000313" key="13">
    <source>
        <dbReference type="Proteomes" id="UP000030710"/>
    </source>
</evidence>
<dbReference type="SUPFAM" id="SSF64586">
    <property type="entry name" value="C-terminal domain of ProRS"/>
    <property type="match status" value="1"/>
</dbReference>
<name>U1NHV0_9EURY</name>
<dbReference type="GO" id="GO:0017101">
    <property type="term" value="C:aminoacyl-tRNA synthetase multienzyme complex"/>
    <property type="evidence" value="ECO:0007669"/>
    <property type="project" value="TreeGrafter"/>
</dbReference>
<protein>
    <recommendedName>
        <fullName evidence="10">Proline--tRNA ligase</fullName>
        <ecNumber evidence="10">6.1.1.15</ecNumber>
    </recommendedName>
    <alternativeName>
        <fullName evidence="10">Prolyl-tRNA synthetase</fullName>
        <shortName evidence="10">ProRS</shortName>
    </alternativeName>
</protein>
<gene>
    <name evidence="10" type="primary">proS</name>
    <name evidence="12" type="ORF">J07HQW2_03244</name>
</gene>
<dbReference type="GO" id="GO:0004827">
    <property type="term" value="F:proline-tRNA ligase activity"/>
    <property type="evidence" value="ECO:0007669"/>
    <property type="project" value="UniProtKB-UniRule"/>
</dbReference>
<comment type="catalytic activity">
    <reaction evidence="8 10">
        <text>tRNA(Pro) + L-proline + ATP = L-prolyl-tRNA(Pro) + AMP + diphosphate</text>
        <dbReference type="Rhea" id="RHEA:14305"/>
        <dbReference type="Rhea" id="RHEA-COMP:9700"/>
        <dbReference type="Rhea" id="RHEA-COMP:9702"/>
        <dbReference type="ChEBI" id="CHEBI:30616"/>
        <dbReference type="ChEBI" id="CHEBI:33019"/>
        <dbReference type="ChEBI" id="CHEBI:60039"/>
        <dbReference type="ChEBI" id="CHEBI:78442"/>
        <dbReference type="ChEBI" id="CHEBI:78532"/>
        <dbReference type="ChEBI" id="CHEBI:456215"/>
        <dbReference type="EC" id="6.1.1.15"/>
    </reaction>
</comment>
<reference evidence="12 13" key="1">
    <citation type="journal article" date="2013" name="PLoS ONE">
        <title>Assembly-driven community genomics of a hypersaline microbial ecosystem.</title>
        <authorList>
            <person name="Podell S."/>
            <person name="Ugalde J.A."/>
            <person name="Narasingarao P."/>
            <person name="Banfield J.F."/>
            <person name="Heidelberg K.B."/>
            <person name="Allen E.E."/>
        </authorList>
    </citation>
    <scope>NUCLEOTIDE SEQUENCE [LARGE SCALE GENOMIC DNA]</scope>
    <source>
        <strain evidence="13">J07HQW2</strain>
    </source>
</reference>
<comment type="function">
    <text evidence="10">Catalyzes the attachment of proline to tRNA(Pro) in a two-step reaction: proline is first activated by ATP to form Pro-AMP and then transferred to the acceptor end of tRNA(Pro).</text>
</comment>
<evidence type="ECO:0000256" key="2">
    <source>
        <dbReference type="ARBA" id="ARBA00022490"/>
    </source>
</evidence>